<dbReference type="AlphaFoldDB" id="A0A1A0DNF3"/>
<proteinExistence type="predicted"/>
<sequence length="83" mass="9465">MSLNIHVGWFSHVGSENGTLTYFRKKDGGIYTNRGCFDGTLDEFESAVKERHGDNQSGKEYALLIEFIRLRTSSWQAYEQEAA</sequence>
<dbReference type="Proteomes" id="UP000093796">
    <property type="component" value="Unassembled WGS sequence"/>
</dbReference>
<dbReference type="PATRIC" id="fig|438.15.peg.267"/>
<dbReference type="OrthoDB" id="7923656at2"/>
<evidence type="ECO:0000313" key="2">
    <source>
        <dbReference type="Proteomes" id="UP000093796"/>
    </source>
</evidence>
<name>A0A1A0DNF3_ACEPA</name>
<comment type="caution">
    <text evidence="1">The sequence shown here is derived from an EMBL/GenBank/DDBJ whole genome shotgun (WGS) entry which is preliminary data.</text>
</comment>
<gene>
    <name evidence="1" type="ORF">SRCM100623_00247</name>
</gene>
<protein>
    <submittedName>
        <fullName evidence="1">Uncharacterized protein</fullName>
    </submittedName>
</protein>
<dbReference type="EMBL" id="LYUD01000016">
    <property type="protein sequence ID" value="OAZ76386.1"/>
    <property type="molecule type" value="Genomic_DNA"/>
</dbReference>
<reference evidence="1 2" key="1">
    <citation type="submission" date="2016-05" db="EMBL/GenBank/DDBJ databases">
        <title>Genome sequencing of Acetobacter pasteurianus strain SRCM100623.</title>
        <authorList>
            <person name="Song Y.R."/>
        </authorList>
    </citation>
    <scope>NUCLEOTIDE SEQUENCE [LARGE SCALE GENOMIC DNA]</scope>
    <source>
        <strain evidence="1 2">SRCM100623</strain>
    </source>
</reference>
<evidence type="ECO:0000313" key="1">
    <source>
        <dbReference type="EMBL" id="OAZ76386.1"/>
    </source>
</evidence>
<accession>A0A1A0DNF3</accession>
<organism evidence="1 2">
    <name type="scientific">Acetobacter pasteurianus</name>
    <name type="common">Acetobacter turbidans</name>
    <dbReference type="NCBI Taxonomy" id="438"/>
    <lineage>
        <taxon>Bacteria</taxon>
        <taxon>Pseudomonadati</taxon>
        <taxon>Pseudomonadota</taxon>
        <taxon>Alphaproteobacteria</taxon>
        <taxon>Acetobacterales</taxon>
        <taxon>Acetobacteraceae</taxon>
        <taxon>Acetobacter</taxon>
    </lineage>
</organism>